<reference evidence="1 2" key="1">
    <citation type="submission" date="2018-03" db="EMBL/GenBank/DDBJ databases">
        <title>Genomic Encyclopedia of Archaeal and Bacterial Type Strains, Phase II (KMG-II): from individual species to whole genera.</title>
        <authorList>
            <person name="Goeker M."/>
        </authorList>
    </citation>
    <scope>NUCLEOTIDE SEQUENCE [LARGE SCALE GENOMIC DNA]</scope>
    <source>
        <strain evidence="1 2">DSM 100214</strain>
    </source>
</reference>
<accession>A0A2V3PVX0</accession>
<keyword evidence="2" id="KW-1185">Reference proteome</keyword>
<dbReference type="Proteomes" id="UP000247973">
    <property type="component" value="Unassembled WGS sequence"/>
</dbReference>
<name>A0A2V3PVX0_9BACT</name>
<dbReference type="SUPFAM" id="SSF53335">
    <property type="entry name" value="S-adenosyl-L-methionine-dependent methyltransferases"/>
    <property type="match status" value="1"/>
</dbReference>
<dbReference type="RefSeq" id="WP_110309018.1">
    <property type="nucleotide sequence ID" value="NZ_QICL01000001.1"/>
</dbReference>
<dbReference type="Gene3D" id="3.40.50.150">
    <property type="entry name" value="Vaccinia Virus protein VP39"/>
    <property type="match status" value="1"/>
</dbReference>
<comment type="caution">
    <text evidence="1">The sequence shown here is derived from an EMBL/GenBank/DDBJ whole genome shotgun (WGS) entry which is preliminary data.</text>
</comment>
<dbReference type="InterPro" id="IPR029063">
    <property type="entry name" value="SAM-dependent_MTases_sf"/>
</dbReference>
<gene>
    <name evidence="1" type="ORF">CLV62_101325</name>
</gene>
<protein>
    <submittedName>
        <fullName evidence="1">Uncharacterized protein DUF268</fullName>
    </submittedName>
</protein>
<evidence type="ECO:0000313" key="1">
    <source>
        <dbReference type="EMBL" id="PXV69056.1"/>
    </source>
</evidence>
<sequence length="257" mass="29447">MIKEIQLIFGLYPRRIIKSLKSLPWYRQTKRQFVRQWKEDNQSFGAISSYPCLRDRDEEGGVASGHYFHQDLLVAQEVFKANPVKHVDVGSRINGFIAHVASFRQVTIVDIRSVTPSIENVEFVQADCMSPDFPWIDYCDSASSLHAIEHFGLGRYGDPIDVNGHIKGLNNISRMLKSGGTLYFSVPIGLQRIEFNAHRIFSIKYLLDYFAEGYNLESFSYVDDKGDLHKFITLTDDLINRNCDCKYGCGIFILTKK</sequence>
<proteinExistence type="predicted"/>
<evidence type="ECO:0000313" key="2">
    <source>
        <dbReference type="Proteomes" id="UP000247973"/>
    </source>
</evidence>
<dbReference type="Pfam" id="PF03269">
    <property type="entry name" value="DUF268"/>
    <property type="match status" value="1"/>
</dbReference>
<dbReference type="EMBL" id="QICL01000001">
    <property type="protein sequence ID" value="PXV69056.1"/>
    <property type="molecule type" value="Genomic_DNA"/>
</dbReference>
<dbReference type="AlphaFoldDB" id="A0A2V3PVX0"/>
<dbReference type="OrthoDB" id="9792586at2"/>
<organism evidence="1 2">
    <name type="scientific">Dysgonomonas alginatilytica</name>
    <dbReference type="NCBI Taxonomy" id="1605892"/>
    <lineage>
        <taxon>Bacteria</taxon>
        <taxon>Pseudomonadati</taxon>
        <taxon>Bacteroidota</taxon>
        <taxon>Bacteroidia</taxon>
        <taxon>Bacteroidales</taxon>
        <taxon>Dysgonomonadaceae</taxon>
        <taxon>Dysgonomonas</taxon>
    </lineage>
</organism>
<dbReference type="InterPro" id="IPR004951">
    <property type="entry name" value="DUF268_CAE_spp"/>
</dbReference>